<reference evidence="3" key="1">
    <citation type="journal article" date="2011" name="Proc. Natl. Acad. Sci. U.S.A.">
        <title>Obligate biotrophy features unraveled by the genomic analysis of rust fungi.</title>
        <authorList>
            <person name="Duplessis S."/>
            <person name="Cuomo C.A."/>
            <person name="Lin Y.-C."/>
            <person name="Aerts A."/>
            <person name="Tisserant E."/>
            <person name="Veneault-Fourrey C."/>
            <person name="Joly D.L."/>
            <person name="Hacquard S."/>
            <person name="Amselem J."/>
            <person name="Cantarel B.L."/>
            <person name="Chiu R."/>
            <person name="Coutinho P.M."/>
            <person name="Feau N."/>
            <person name="Field M."/>
            <person name="Frey P."/>
            <person name="Gelhaye E."/>
            <person name="Goldberg J."/>
            <person name="Grabherr M.G."/>
            <person name="Kodira C.D."/>
            <person name="Kohler A."/>
            <person name="Kuees U."/>
            <person name="Lindquist E.A."/>
            <person name="Lucas S.M."/>
            <person name="Mago R."/>
            <person name="Mauceli E."/>
            <person name="Morin E."/>
            <person name="Murat C."/>
            <person name="Pangilinan J.L."/>
            <person name="Park R."/>
            <person name="Pearson M."/>
            <person name="Quesneville H."/>
            <person name="Rouhier N."/>
            <person name="Sakthikumar S."/>
            <person name="Salamov A.A."/>
            <person name="Schmutz J."/>
            <person name="Selles B."/>
            <person name="Shapiro H."/>
            <person name="Tanguay P."/>
            <person name="Tuskan G.A."/>
            <person name="Henrissat B."/>
            <person name="Van de Peer Y."/>
            <person name="Rouze P."/>
            <person name="Ellis J.G."/>
            <person name="Dodds P.N."/>
            <person name="Schein J.E."/>
            <person name="Zhong S."/>
            <person name="Hamelin R.C."/>
            <person name="Grigoriev I.V."/>
            <person name="Szabo L.J."/>
            <person name="Martin F."/>
        </authorList>
    </citation>
    <scope>NUCLEOTIDE SEQUENCE [LARGE SCALE GENOMIC DNA]</scope>
    <source>
        <strain evidence="3">CRL 75-36-700-3 / race SCCL</strain>
    </source>
</reference>
<gene>
    <name evidence="2" type="ORF">PGTG_22200</name>
</gene>
<dbReference type="GeneID" id="13540966"/>
<dbReference type="InParanoid" id="H6QTY9"/>
<dbReference type="AlphaFoldDB" id="H6QTY9"/>
<protein>
    <submittedName>
        <fullName evidence="2">Uncharacterized protein</fullName>
    </submittedName>
</protein>
<feature type="region of interest" description="Disordered" evidence="1">
    <location>
        <begin position="29"/>
        <end position="76"/>
    </location>
</feature>
<evidence type="ECO:0000256" key="1">
    <source>
        <dbReference type="SAM" id="MobiDB-lite"/>
    </source>
</evidence>
<dbReference type="RefSeq" id="XP_003889027.1">
    <property type="nucleotide sequence ID" value="XM_003888978.1"/>
</dbReference>
<dbReference type="EMBL" id="DS178325">
    <property type="protein sequence ID" value="EHS64403.1"/>
    <property type="molecule type" value="Genomic_DNA"/>
</dbReference>
<dbReference type="eggNOG" id="KOG2056">
    <property type="taxonomic scope" value="Eukaryota"/>
</dbReference>
<name>H6QTY9_PUCGT</name>
<dbReference type="STRING" id="418459.H6QTY9"/>
<evidence type="ECO:0000313" key="2">
    <source>
        <dbReference type="EMBL" id="EHS64403.1"/>
    </source>
</evidence>
<accession>H6QTY9</accession>
<feature type="compositionally biased region" description="Low complexity" evidence="1">
    <location>
        <begin position="38"/>
        <end position="68"/>
    </location>
</feature>
<proteinExistence type="predicted"/>
<evidence type="ECO:0000313" key="3">
    <source>
        <dbReference type="Proteomes" id="UP000008783"/>
    </source>
</evidence>
<dbReference type="Proteomes" id="UP000008783">
    <property type="component" value="Unassembled WGS sequence"/>
</dbReference>
<dbReference type="KEGG" id="pgr:PGTG_22200"/>
<keyword evidence="3" id="KW-1185">Reference proteome</keyword>
<dbReference type="HOGENOM" id="CLU_2655671_0_0_1"/>
<sequence>MLNCPPCWPLVAGSIRLVMKGTMRVPIGSPFHPSNRLAAQKTGAQASAASNPFTQPQQQQHHQQQQQQADNPFFTI</sequence>
<dbReference type="VEuPathDB" id="FungiDB:PGTG_22200"/>
<organism evidence="2 3">
    <name type="scientific">Puccinia graminis f. sp. tritici (strain CRL 75-36-700-3 / race SCCL)</name>
    <name type="common">Black stem rust fungus</name>
    <dbReference type="NCBI Taxonomy" id="418459"/>
    <lineage>
        <taxon>Eukaryota</taxon>
        <taxon>Fungi</taxon>
        <taxon>Dikarya</taxon>
        <taxon>Basidiomycota</taxon>
        <taxon>Pucciniomycotina</taxon>
        <taxon>Pucciniomycetes</taxon>
        <taxon>Pucciniales</taxon>
        <taxon>Pucciniaceae</taxon>
        <taxon>Puccinia</taxon>
    </lineage>
</organism>